<dbReference type="Proteomes" id="UP000682358">
    <property type="component" value="Chromosome"/>
</dbReference>
<feature type="chain" id="PRO_5042474831" description="Lipoprotein" evidence="1">
    <location>
        <begin position="24"/>
        <end position="166"/>
    </location>
</feature>
<feature type="signal peptide" evidence="1">
    <location>
        <begin position="1"/>
        <end position="23"/>
    </location>
</feature>
<name>A0AAJ4THS8_PRORE</name>
<organism evidence="2 3">
    <name type="scientific">Providencia rettgeri</name>
    <dbReference type="NCBI Taxonomy" id="587"/>
    <lineage>
        <taxon>Bacteria</taxon>
        <taxon>Pseudomonadati</taxon>
        <taxon>Pseudomonadota</taxon>
        <taxon>Gammaproteobacteria</taxon>
        <taxon>Enterobacterales</taxon>
        <taxon>Morganellaceae</taxon>
        <taxon>Providencia</taxon>
    </lineage>
</organism>
<evidence type="ECO:0000256" key="1">
    <source>
        <dbReference type="SAM" id="SignalP"/>
    </source>
</evidence>
<accession>A0AAJ4THS8</accession>
<gene>
    <name evidence="2" type="ORF">KOF27_16960</name>
</gene>
<sequence>MKKIGILLLASLVLAGCSTRSQVKEYTCQVDQSYNHITLERNGKFTFPTGASKVQVFFNNGQVNIVDFVGYEYMSYPLVKSTEQRRVEKIKDFNIVINKGDYYSDVNGMLEIYSPSQKTVGLYYLAPSTSKLNSIQFLTECERSNVARPGRAHAHWWVNRQRTLTN</sequence>
<dbReference type="AlphaFoldDB" id="A0AAJ4THS8"/>
<evidence type="ECO:0000313" key="2">
    <source>
        <dbReference type="EMBL" id="QWQ20266.2"/>
    </source>
</evidence>
<reference evidence="2" key="1">
    <citation type="submission" date="2021-06" db="EMBL/GenBank/DDBJ databases">
        <title>Emergence of genetically related NDM-1-producing Providencia rettgeri strains in Argentina.</title>
        <authorList>
            <person name="Pasteran F."/>
            <person name="Meo A."/>
            <person name="Gomez S."/>
            <person name="Derdoy L."/>
            <person name="Albronoz E."/>
            <person name="Faccone D."/>
            <person name="Guerriero L."/>
            <person name="Archuby D."/>
            <person name="Tarzia A."/>
            <person name="Lopez M."/>
            <person name="Corso A."/>
        </authorList>
    </citation>
    <scope>NUCLEOTIDE SEQUENCE</scope>
    <source>
        <strain evidence="2">PreM15628</strain>
    </source>
</reference>
<keyword evidence="1" id="KW-0732">Signal</keyword>
<dbReference type="EMBL" id="CP076405">
    <property type="protein sequence ID" value="QWQ20266.2"/>
    <property type="molecule type" value="Genomic_DNA"/>
</dbReference>
<proteinExistence type="predicted"/>
<evidence type="ECO:0000313" key="3">
    <source>
        <dbReference type="Proteomes" id="UP000682358"/>
    </source>
</evidence>
<dbReference type="PROSITE" id="PS51257">
    <property type="entry name" value="PROKAR_LIPOPROTEIN"/>
    <property type="match status" value="1"/>
</dbReference>
<protein>
    <recommendedName>
        <fullName evidence="4">Lipoprotein</fullName>
    </recommendedName>
</protein>
<evidence type="ECO:0008006" key="4">
    <source>
        <dbReference type="Google" id="ProtNLM"/>
    </source>
</evidence>